<keyword evidence="1" id="KW-1133">Transmembrane helix</keyword>
<evidence type="ECO:0000313" key="2">
    <source>
        <dbReference type="EMBL" id="MDC7787414.1"/>
    </source>
</evidence>
<proteinExistence type="predicted"/>
<feature type="transmembrane region" description="Helical" evidence="1">
    <location>
        <begin position="321"/>
        <end position="342"/>
    </location>
</feature>
<comment type="caution">
    <text evidence="2">The sequence shown here is derived from an EMBL/GenBank/DDBJ whole genome shotgun (WGS) entry which is preliminary data.</text>
</comment>
<feature type="transmembrane region" description="Helical" evidence="1">
    <location>
        <begin position="513"/>
        <end position="534"/>
    </location>
</feature>
<name>A0ABT5JDS1_RHOTP</name>
<keyword evidence="3" id="KW-1185">Reference proteome</keyword>
<feature type="transmembrane region" description="Helical" evidence="1">
    <location>
        <begin position="218"/>
        <end position="239"/>
    </location>
</feature>
<reference evidence="2" key="2">
    <citation type="submission" date="2023-02" db="EMBL/GenBank/DDBJ databases">
        <authorList>
            <person name="Rayyan A."/>
            <person name="Meyer T."/>
            <person name="Kyndt J.A."/>
        </authorList>
    </citation>
    <scope>NUCLEOTIDE SEQUENCE</scope>
    <source>
        <strain evidence="2">DSM 9987</strain>
    </source>
</reference>
<reference evidence="2" key="1">
    <citation type="journal article" date="2023" name="Microbiol Resour">
        <title>Genome Sequences of Rhodoplanes serenus and Two Thermotolerant Strains, Rhodoplanes tepidamans and 'Rhodoplanes cryptolactis,' Further Refine the Genus.</title>
        <authorList>
            <person name="Rayyan A.A."/>
            <person name="Kyndt J.A."/>
        </authorList>
    </citation>
    <scope>NUCLEOTIDE SEQUENCE</scope>
    <source>
        <strain evidence="2">DSM 9987</strain>
    </source>
</reference>
<feature type="transmembrane region" description="Helical" evidence="1">
    <location>
        <begin position="397"/>
        <end position="415"/>
    </location>
</feature>
<protein>
    <recommendedName>
        <fullName evidence="4">Glycosyltransferase RgtA/B/C/D-like domain-containing protein</fullName>
    </recommendedName>
</protein>
<keyword evidence="1" id="KW-0812">Transmembrane</keyword>
<dbReference type="EMBL" id="JAQQLI010000027">
    <property type="protein sequence ID" value="MDC7787414.1"/>
    <property type="molecule type" value="Genomic_DNA"/>
</dbReference>
<keyword evidence="1" id="KW-0472">Membrane</keyword>
<evidence type="ECO:0000256" key="1">
    <source>
        <dbReference type="SAM" id="Phobius"/>
    </source>
</evidence>
<feature type="transmembrane region" description="Helical" evidence="1">
    <location>
        <begin position="421"/>
        <end position="440"/>
    </location>
</feature>
<feature type="transmembrane region" description="Helical" evidence="1">
    <location>
        <begin position="71"/>
        <end position="89"/>
    </location>
</feature>
<dbReference type="RefSeq" id="WP_272778254.1">
    <property type="nucleotide sequence ID" value="NZ_JAQQLI010000027.1"/>
</dbReference>
<organism evidence="2 3">
    <name type="scientific">Rhodoplanes tepidamans</name>
    <name type="common">Rhodoplanes cryptolactis</name>
    <dbReference type="NCBI Taxonomy" id="200616"/>
    <lineage>
        <taxon>Bacteria</taxon>
        <taxon>Pseudomonadati</taxon>
        <taxon>Pseudomonadota</taxon>
        <taxon>Alphaproteobacteria</taxon>
        <taxon>Hyphomicrobiales</taxon>
        <taxon>Nitrobacteraceae</taxon>
        <taxon>Rhodoplanes</taxon>
    </lineage>
</organism>
<evidence type="ECO:0008006" key="4">
    <source>
        <dbReference type="Google" id="ProtNLM"/>
    </source>
</evidence>
<feature type="transmembrane region" description="Helical" evidence="1">
    <location>
        <begin position="129"/>
        <end position="149"/>
    </location>
</feature>
<feature type="transmembrane region" description="Helical" evidence="1">
    <location>
        <begin position="246"/>
        <end position="269"/>
    </location>
</feature>
<evidence type="ECO:0000313" key="3">
    <source>
        <dbReference type="Proteomes" id="UP001165652"/>
    </source>
</evidence>
<dbReference type="Proteomes" id="UP001165652">
    <property type="component" value="Unassembled WGS sequence"/>
</dbReference>
<feature type="transmembrane region" description="Helical" evidence="1">
    <location>
        <begin position="452"/>
        <end position="472"/>
    </location>
</feature>
<sequence>MTTFRPPIMAVAAATATIVVLLVYWSVFSVWTATSWLSFPHFLGAVLVLFVLPGSLLSGLFRLDVTPIEHLTLATVLGMAATGAIYAVLQWSGAGWLLWAWIAIGTLGVRALWRTMSPGSAKTPGKEHVALPLVVLAACTPLAAINFYYTNLSLTGDGRLVFVVTNDLLLHASITSELTHTVPPQVPFLAGAALNYHVGMDVATAVLVRFGGLALPDLMVRFCPTLFIATNVLAAFCLIRRVTGSGPAAVVGALLAVLGEDLAFIPGWLQGSAGVWSVAYFRVPTAFSLAWHNPMVVAHGFMFMSFFCLQRAAATSQLRWAAPFALLCAVLIEIKLFTYIHLVGALALSSAVLLLARRGPFLIPGIAAACASLPLAGYMAVVNLGTPSFVWIFKSAIPYYVSTAWTAMALPWLAGHTVFGTAAYLAMTFGYRLFGIPAMLRSLVHFVAQPFEFFLTVFVVLGPVLTLGSYVVPVAAGPSAYNNSVWFLGQAKYAATVLAMVGLCAIWRNSARVVRIALVPLVAVAGFASTVQYVSKVATRRPVAELTRSELAMIAAENDKAAPGDVILTTRNPSVLTLTRLRVPFHGIFEASFASVADLPKRRAAVDRFWSSWANGSVESEPLVRHRVRWVAAEKKATPPSLRDGTACVVQQPCLTKVFETDDHLLFRVDPAP</sequence>
<accession>A0ABT5JDS1</accession>
<feature type="transmembrane region" description="Helical" evidence="1">
    <location>
        <begin position="95"/>
        <end position="113"/>
    </location>
</feature>
<feature type="transmembrane region" description="Helical" evidence="1">
    <location>
        <begin position="39"/>
        <end position="59"/>
    </location>
</feature>
<feature type="transmembrane region" description="Helical" evidence="1">
    <location>
        <begin position="289"/>
        <end position="309"/>
    </location>
</feature>
<feature type="transmembrane region" description="Helical" evidence="1">
    <location>
        <begin position="484"/>
        <end position="506"/>
    </location>
</feature>
<feature type="transmembrane region" description="Helical" evidence="1">
    <location>
        <begin position="7"/>
        <end position="27"/>
    </location>
</feature>
<gene>
    <name evidence="2" type="ORF">PQJ73_17125</name>
</gene>
<feature type="transmembrane region" description="Helical" evidence="1">
    <location>
        <begin position="362"/>
        <end position="385"/>
    </location>
</feature>